<dbReference type="Pfam" id="PF13407">
    <property type="entry name" value="Peripla_BP_4"/>
    <property type="match status" value="1"/>
</dbReference>
<organism evidence="7 8">
    <name type="scientific">Photobacterium halotolerans</name>
    <dbReference type="NCBI Taxonomy" id="265726"/>
    <lineage>
        <taxon>Bacteria</taxon>
        <taxon>Pseudomonadati</taxon>
        <taxon>Pseudomonadota</taxon>
        <taxon>Gammaproteobacteria</taxon>
        <taxon>Vibrionales</taxon>
        <taxon>Vibrionaceae</taxon>
        <taxon>Photobacterium</taxon>
    </lineage>
</organism>
<gene>
    <name evidence="7" type="ORF">KY46_04655</name>
</gene>
<evidence type="ECO:0000313" key="8">
    <source>
        <dbReference type="Proteomes" id="UP000033633"/>
    </source>
</evidence>
<dbReference type="GO" id="GO:0055085">
    <property type="term" value="P:transmembrane transport"/>
    <property type="evidence" value="ECO:0007669"/>
    <property type="project" value="UniProtKB-ARBA"/>
</dbReference>
<comment type="caution">
    <text evidence="7">The sequence shown here is derived from an EMBL/GenBank/DDBJ whole genome shotgun (WGS) entry which is preliminary data.</text>
</comment>
<dbReference type="PANTHER" id="PTHR46847">
    <property type="entry name" value="D-ALLOSE-BINDING PERIPLASMIC PROTEIN-RELATED"/>
    <property type="match status" value="1"/>
</dbReference>
<dbReference type="Gene3D" id="3.40.50.2300">
    <property type="match status" value="2"/>
</dbReference>
<dbReference type="InterPro" id="IPR025997">
    <property type="entry name" value="SBP_2_dom"/>
</dbReference>
<dbReference type="GO" id="GO:0030246">
    <property type="term" value="F:carbohydrate binding"/>
    <property type="evidence" value="ECO:0007669"/>
    <property type="project" value="UniProtKB-ARBA"/>
</dbReference>
<dbReference type="CDD" id="cd06316">
    <property type="entry name" value="PBP1_ABC_sugar_binding-like"/>
    <property type="match status" value="1"/>
</dbReference>
<dbReference type="EMBL" id="JWYV01000002">
    <property type="protein sequence ID" value="KKD01064.1"/>
    <property type="molecule type" value="Genomic_DNA"/>
</dbReference>
<dbReference type="OrthoDB" id="9804917at2"/>
<dbReference type="SUPFAM" id="SSF53822">
    <property type="entry name" value="Periplasmic binding protein-like I"/>
    <property type="match status" value="1"/>
</dbReference>
<evidence type="ECO:0000256" key="3">
    <source>
        <dbReference type="ARBA" id="ARBA00022181"/>
    </source>
</evidence>
<keyword evidence="4 5" id="KW-0732">Signal</keyword>
<comment type="subcellular location">
    <subcellularLocation>
        <location evidence="1">Cell envelope</location>
    </subcellularLocation>
</comment>
<evidence type="ECO:0000256" key="5">
    <source>
        <dbReference type="SAM" id="SignalP"/>
    </source>
</evidence>
<dbReference type="PATRIC" id="fig|265726.11.peg.2293"/>
<comment type="similarity">
    <text evidence="2">Belongs to the bacterial solute-binding protein 2 family.</text>
</comment>
<evidence type="ECO:0000259" key="6">
    <source>
        <dbReference type="Pfam" id="PF13407"/>
    </source>
</evidence>
<evidence type="ECO:0000256" key="1">
    <source>
        <dbReference type="ARBA" id="ARBA00004196"/>
    </source>
</evidence>
<proteinExistence type="inferred from homology"/>
<dbReference type="PANTHER" id="PTHR46847:SF1">
    <property type="entry name" value="D-ALLOSE-BINDING PERIPLASMIC PROTEIN-RELATED"/>
    <property type="match status" value="1"/>
</dbReference>
<reference evidence="7 8" key="1">
    <citation type="submission" date="2014-12" db="EMBL/GenBank/DDBJ databases">
        <title>Mercury Reductase activity and rhizosphere competence traits in the genome of root associated Photobacterium halotolerans MELD1.</title>
        <authorList>
            <person name="Mathew D.C."/>
            <person name="Huang C.-C."/>
        </authorList>
    </citation>
    <scope>NUCLEOTIDE SEQUENCE [LARGE SCALE GENOMIC DNA]</scope>
    <source>
        <strain evidence="7 8">MELD1</strain>
    </source>
</reference>
<accession>A0A0F5VG35</accession>
<feature type="domain" description="Periplasmic binding protein" evidence="6">
    <location>
        <begin position="66"/>
        <end position="315"/>
    </location>
</feature>
<evidence type="ECO:0000256" key="2">
    <source>
        <dbReference type="ARBA" id="ARBA00007639"/>
    </source>
</evidence>
<keyword evidence="8" id="KW-1185">Reference proteome</keyword>
<evidence type="ECO:0000256" key="4">
    <source>
        <dbReference type="ARBA" id="ARBA00022729"/>
    </source>
</evidence>
<feature type="chain" id="PRO_5002496811" description="Autoinducer 2-binding periplasmic protein LuxP" evidence="5">
    <location>
        <begin position="28"/>
        <end position="360"/>
    </location>
</feature>
<dbReference type="GO" id="GO:0030313">
    <property type="term" value="C:cell envelope"/>
    <property type="evidence" value="ECO:0007669"/>
    <property type="project" value="UniProtKB-SubCell"/>
</dbReference>
<evidence type="ECO:0000313" key="7">
    <source>
        <dbReference type="EMBL" id="KKD01064.1"/>
    </source>
</evidence>
<dbReference type="AlphaFoldDB" id="A0A0F5VG35"/>
<sequence>MKLKKIAQVCQTLGFSALLAVAMPSLAEVTSTQGPNGETATPYTEVTLNASQESAIKSKDYTAAILMHSTSDWSNALIDGAKDMFAELNINVVAVTDAEFDANKQKTDVETTMAMKPDILIALVVDPVSGAAAFKPAVQQGSKLVLISNLPSGFEHGKDYAGIVTDDLFQMGKLAADMIAKAVGDKGKVGFIYHEANYYVTNQRDQAVLTNLQKNYPDIEIVAKRGIANANDGEVVASALITQYPDMTAIYAPWDSIAEGVVAATRAAGRKDIKVVTMDLGAANALDMAKGRNVAGIVTDLPYDLGQTLARMGALAKLGEYTPPFVTVSASAVTRDNLADAWQQALRREAPASVQKALRD</sequence>
<feature type="signal peptide" evidence="5">
    <location>
        <begin position="1"/>
        <end position="27"/>
    </location>
</feature>
<dbReference type="STRING" id="265726.KY46_04655"/>
<dbReference type="InterPro" id="IPR028082">
    <property type="entry name" value="Peripla_BP_I"/>
</dbReference>
<name>A0A0F5VG35_9GAMM</name>
<protein>
    <recommendedName>
        <fullName evidence="3">Autoinducer 2-binding periplasmic protein LuxP</fullName>
    </recommendedName>
</protein>
<dbReference type="Proteomes" id="UP000033633">
    <property type="component" value="Unassembled WGS sequence"/>
</dbReference>